<evidence type="ECO:0008006" key="3">
    <source>
        <dbReference type="Google" id="ProtNLM"/>
    </source>
</evidence>
<evidence type="ECO:0000313" key="1">
    <source>
        <dbReference type="EMBL" id="MBE0462040.1"/>
    </source>
</evidence>
<keyword evidence="2" id="KW-1185">Reference proteome</keyword>
<sequence length="133" mass="14350">MPLELLSNSAPQGAVPMVLFSAGAFRAALEARHVMSMSDQPRASRYIEAAALLFQHTAPATHWLTLNDTEGSWQLGVSHPVTLHSFAASELHPLPPLLKARRPHAALCGATFEQQTLVLLLDAHLLTPQATNS</sequence>
<evidence type="ECO:0000313" key="2">
    <source>
        <dbReference type="Proteomes" id="UP001645038"/>
    </source>
</evidence>
<comment type="caution">
    <text evidence="1">The sequence shown here is derived from an EMBL/GenBank/DDBJ whole genome shotgun (WGS) entry which is preliminary data.</text>
</comment>
<proteinExistence type="predicted"/>
<accession>A0ABR9FTR3</accession>
<dbReference type="EMBL" id="RRZB01000002">
    <property type="protein sequence ID" value="MBE0462040.1"/>
    <property type="molecule type" value="Genomic_DNA"/>
</dbReference>
<dbReference type="Proteomes" id="UP001645038">
    <property type="component" value="Unassembled WGS sequence"/>
</dbReference>
<reference evidence="1 2" key="1">
    <citation type="submission" date="2020-07" db="EMBL/GenBank/DDBJ databases">
        <title>Halophilic bacteria isolated from french cheeses.</title>
        <authorList>
            <person name="Kothe C.I."/>
            <person name="Farah-Kraiem B."/>
            <person name="Renault P."/>
            <person name="Dridi B."/>
        </authorList>
    </citation>
    <scope>NUCLEOTIDE SEQUENCE [LARGE SCALE GENOMIC DNA]</scope>
    <source>
        <strain evidence="1 2">FME20</strain>
    </source>
</reference>
<name>A0ABR9FTR3_9GAMM</name>
<gene>
    <name evidence="1" type="ORF">EI547_01020</name>
</gene>
<protein>
    <recommendedName>
        <fullName evidence="3">CheW-like domain-containing protein</fullName>
    </recommendedName>
</protein>
<organism evidence="1 2">
    <name type="scientific">Halomonas colorata</name>
    <dbReference type="NCBI Taxonomy" id="2742615"/>
    <lineage>
        <taxon>Bacteria</taxon>
        <taxon>Pseudomonadati</taxon>
        <taxon>Pseudomonadota</taxon>
        <taxon>Gammaproteobacteria</taxon>
        <taxon>Oceanospirillales</taxon>
        <taxon>Halomonadaceae</taxon>
        <taxon>Halomonas</taxon>
    </lineage>
</organism>